<comment type="similarity">
    <text evidence="2">Belongs to the NUF2 family.</text>
</comment>
<evidence type="ECO:0000256" key="9">
    <source>
        <dbReference type="SAM" id="Coils"/>
    </source>
</evidence>
<dbReference type="EMBL" id="JARTCD010000017">
    <property type="protein sequence ID" value="KAJ8659724.1"/>
    <property type="molecule type" value="Genomic_DNA"/>
</dbReference>
<feature type="coiled-coil region" evidence="9">
    <location>
        <begin position="154"/>
        <end position="441"/>
    </location>
</feature>
<comment type="subcellular location">
    <subcellularLocation>
        <location evidence="1">Chromosome</location>
        <location evidence="1">Centromere</location>
    </subcellularLocation>
</comment>
<dbReference type="AlphaFoldDB" id="A0AAD7V5H7"/>
<comment type="caution">
    <text evidence="11">The sequence shown here is derived from an EMBL/GenBank/DDBJ whole genome shotgun (WGS) entry which is preliminary data.</text>
</comment>
<keyword evidence="6 9" id="KW-0175">Coiled coil</keyword>
<evidence type="ECO:0000256" key="1">
    <source>
        <dbReference type="ARBA" id="ARBA00004584"/>
    </source>
</evidence>
<dbReference type="GO" id="GO:0031262">
    <property type="term" value="C:Ndc80 complex"/>
    <property type="evidence" value="ECO:0007669"/>
    <property type="project" value="InterPro"/>
</dbReference>
<evidence type="ECO:0000256" key="5">
    <source>
        <dbReference type="ARBA" id="ARBA00022776"/>
    </source>
</evidence>
<reference evidence="11 12" key="1">
    <citation type="submission" date="2023-03" db="EMBL/GenBank/DDBJ databases">
        <title>Genome sequence of Lichtheimia ornata CBS 291.66.</title>
        <authorList>
            <person name="Mohabir J.T."/>
            <person name="Shea T.P."/>
            <person name="Kurbessoian T."/>
            <person name="Berby B."/>
            <person name="Fontaine J."/>
            <person name="Livny J."/>
            <person name="Gnirke A."/>
            <person name="Stajich J.E."/>
            <person name="Cuomo C.A."/>
        </authorList>
    </citation>
    <scope>NUCLEOTIDE SEQUENCE [LARGE SCALE GENOMIC DNA]</scope>
    <source>
        <strain evidence="11">CBS 291.66</strain>
    </source>
</reference>
<protein>
    <recommendedName>
        <fullName evidence="10">Kinetochore protein Nuf2 N-terminal domain-containing protein</fullName>
    </recommendedName>
</protein>
<proteinExistence type="inferred from homology"/>
<organism evidence="11 12">
    <name type="scientific">Lichtheimia ornata</name>
    <dbReference type="NCBI Taxonomy" id="688661"/>
    <lineage>
        <taxon>Eukaryota</taxon>
        <taxon>Fungi</taxon>
        <taxon>Fungi incertae sedis</taxon>
        <taxon>Mucoromycota</taxon>
        <taxon>Mucoromycotina</taxon>
        <taxon>Mucoromycetes</taxon>
        <taxon>Mucorales</taxon>
        <taxon>Lichtheimiaceae</taxon>
        <taxon>Lichtheimia</taxon>
    </lineage>
</organism>
<keyword evidence="7" id="KW-0131">Cell cycle</keyword>
<evidence type="ECO:0000256" key="8">
    <source>
        <dbReference type="ARBA" id="ARBA00023328"/>
    </source>
</evidence>
<keyword evidence="12" id="KW-1185">Reference proteome</keyword>
<feature type="domain" description="Kinetochore protein Nuf2 N-terminal" evidence="10">
    <location>
        <begin position="23"/>
        <end position="152"/>
    </location>
</feature>
<dbReference type="GeneID" id="83212119"/>
<sequence>MPSSRVFEKIRDDTQNSSTRIFDLPTLTIDQLLTAFQEMDLEVTERDLLHPTAEHTEQIFLNILHQLKPSVYEEIESAELPLDELDFEPVDARNLLVYSRMRALLKDIGFTDFELLDMTHPAPHRLARIMSALVNYATFRDRRWEFFEQGMIESDRLMEKVHQEEQAIAKAESRLLVEREEMPKIEHAIQQLEAESQTEAYALREIAKTADELIAEANEHKKQRGRLKDEMEEAQFNLLQLLNQLNPTKSLLDIGPQEKQATLAKLKKSLQYEEQKVEQMMQQSEEQKQQLDNLQDIIRSLDLARQRLWDAKRDKGDCIQTEEEERAMIHEEQNVNAQRESIRQTQQNVQRSLNLLATKQEKEREQLAIFNDNYPLKHEAAQKTVRQLSEEAKELEKQRKEIQATLNECDMEIVSAEAAAKEELQKWMDEYELLMEELNSSLKIGDTS</sequence>
<name>A0AAD7V5H7_9FUNG</name>
<accession>A0AAD7V5H7</accession>
<evidence type="ECO:0000256" key="6">
    <source>
        <dbReference type="ARBA" id="ARBA00023054"/>
    </source>
</evidence>
<dbReference type="InterPro" id="IPR005549">
    <property type="entry name" value="Kinetochore_Nuf2_N"/>
</dbReference>
<keyword evidence="3" id="KW-0158">Chromosome</keyword>
<dbReference type="Proteomes" id="UP001234581">
    <property type="component" value="Unassembled WGS sequence"/>
</dbReference>
<evidence type="ECO:0000256" key="2">
    <source>
        <dbReference type="ARBA" id="ARBA00005498"/>
    </source>
</evidence>
<dbReference type="InterPro" id="IPR038275">
    <property type="entry name" value="Nuf2_N_sf"/>
</dbReference>
<evidence type="ECO:0000256" key="4">
    <source>
        <dbReference type="ARBA" id="ARBA00022618"/>
    </source>
</evidence>
<dbReference type="Pfam" id="PF03800">
    <property type="entry name" value="Nuf2"/>
    <property type="match status" value="1"/>
</dbReference>
<evidence type="ECO:0000256" key="3">
    <source>
        <dbReference type="ARBA" id="ARBA00022454"/>
    </source>
</evidence>
<dbReference type="GO" id="GO:0051301">
    <property type="term" value="P:cell division"/>
    <property type="evidence" value="ECO:0007669"/>
    <property type="project" value="UniProtKB-KW"/>
</dbReference>
<dbReference type="Gene3D" id="1.10.418.60">
    <property type="entry name" value="Ncd80 complex, Nuf2 subunit"/>
    <property type="match status" value="1"/>
</dbReference>
<dbReference type="RefSeq" id="XP_058344637.1">
    <property type="nucleotide sequence ID" value="XM_058484760.1"/>
</dbReference>
<evidence type="ECO:0000313" key="11">
    <source>
        <dbReference type="EMBL" id="KAJ8659724.1"/>
    </source>
</evidence>
<evidence type="ECO:0000313" key="12">
    <source>
        <dbReference type="Proteomes" id="UP001234581"/>
    </source>
</evidence>
<evidence type="ECO:0000256" key="7">
    <source>
        <dbReference type="ARBA" id="ARBA00023306"/>
    </source>
</evidence>
<keyword evidence="5" id="KW-0498">Mitosis</keyword>
<keyword evidence="8" id="KW-0137">Centromere</keyword>
<gene>
    <name evidence="11" type="ORF">O0I10_004706</name>
</gene>
<keyword evidence="4" id="KW-0132">Cell division</keyword>
<evidence type="ECO:0000259" key="10">
    <source>
        <dbReference type="Pfam" id="PF03800"/>
    </source>
</evidence>